<gene>
    <name evidence="2" type="ORF">C8P66_108118</name>
</gene>
<reference evidence="2 3" key="1">
    <citation type="submission" date="2018-06" db="EMBL/GenBank/DDBJ databases">
        <title>Genomic Encyclopedia of Archaeal and Bacterial Type Strains, Phase II (KMG-II): from individual species to whole genera.</title>
        <authorList>
            <person name="Goeker M."/>
        </authorList>
    </citation>
    <scope>NUCLEOTIDE SEQUENCE [LARGE SCALE GENOMIC DNA]</scope>
    <source>
        <strain evidence="2 3">DSM 24525</strain>
    </source>
</reference>
<dbReference type="EMBL" id="QKYU01000008">
    <property type="protein sequence ID" value="PZW46839.1"/>
    <property type="molecule type" value="Genomic_DNA"/>
</dbReference>
<evidence type="ECO:0000313" key="3">
    <source>
        <dbReference type="Proteomes" id="UP000249688"/>
    </source>
</evidence>
<dbReference type="PRINTS" id="PR00598">
    <property type="entry name" value="HTHMARR"/>
</dbReference>
<dbReference type="PANTHER" id="PTHR33164:SF95">
    <property type="entry name" value="TRANSCRIPTIONAL REGULATOR"/>
    <property type="match status" value="1"/>
</dbReference>
<keyword evidence="3" id="KW-1185">Reference proteome</keyword>
<name>A0A2W7KGH3_9PROT</name>
<dbReference type="InterPro" id="IPR039422">
    <property type="entry name" value="MarR/SlyA-like"/>
</dbReference>
<dbReference type="PANTHER" id="PTHR33164">
    <property type="entry name" value="TRANSCRIPTIONAL REGULATOR, MARR FAMILY"/>
    <property type="match status" value="1"/>
</dbReference>
<evidence type="ECO:0000313" key="2">
    <source>
        <dbReference type="EMBL" id="PZW46839.1"/>
    </source>
</evidence>
<protein>
    <submittedName>
        <fullName evidence="2">MarR family transcriptional regulator</fullName>
    </submittedName>
</protein>
<dbReference type="Pfam" id="PF01047">
    <property type="entry name" value="MarR"/>
    <property type="match status" value="1"/>
</dbReference>
<dbReference type="InterPro" id="IPR036388">
    <property type="entry name" value="WH-like_DNA-bd_sf"/>
</dbReference>
<dbReference type="PROSITE" id="PS50995">
    <property type="entry name" value="HTH_MARR_2"/>
    <property type="match status" value="1"/>
</dbReference>
<organism evidence="2 3">
    <name type="scientific">Humitalea rosea</name>
    <dbReference type="NCBI Taxonomy" id="990373"/>
    <lineage>
        <taxon>Bacteria</taxon>
        <taxon>Pseudomonadati</taxon>
        <taxon>Pseudomonadota</taxon>
        <taxon>Alphaproteobacteria</taxon>
        <taxon>Acetobacterales</taxon>
        <taxon>Roseomonadaceae</taxon>
        <taxon>Humitalea</taxon>
    </lineage>
</organism>
<accession>A0A2W7KGH3</accession>
<dbReference type="Proteomes" id="UP000249688">
    <property type="component" value="Unassembled WGS sequence"/>
</dbReference>
<dbReference type="GO" id="GO:0006950">
    <property type="term" value="P:response to stress"/>
    <property type="evidence" value="ECO:0007669"/>
    <property type="project" value="TreeGrafter"/>
</dbReference>
<dbReference type="Gene3D" id="1.10.10.10">
    <property type="entry name" value="Winged helix-like DNA-binding domain superfamily/Winged helix DNA-binding domain"/>
    <property type="match status" value="1"/>
</dbReference>
<dbReference type="InterPro" id="IPR000835">
    <property type="entry name" value="HTH_MarR-typ"/>
</dbReference>
<dbReference type="OrthoDB" id="9814496at2"/>
<dbReference type="SUPFAM" id="SSF46785">
    <property type="entry name" value="Winged helix' DNA-binding domain"/>
    <property type="match status" value="1"/>
</dbReference>
<dbReference type="AlphaFoldDB" id="A0A2W7KGH3"/>
<sequence length="139" mass="14977">MVGYSLDGSAGHLLRRAHQRHAALFLALGGPGSLTPAQFATLLTLAECGSTTQNRLGREVALDSATTKGVVQRLRDRGLVAATTDPMDRRTIVLSATEEGRALLEETRIQGMRANDALLDPLTPQEQVMFLGLLRRLTA</sequence>
<proteinExistence type="predicted"/>
<dbReference type="GO" id="GO:0003700">
    <property type="term" value="F:DNA-binding transcription factor activity"/>
    <property type="evidence" value="ECO:0007669"/>
    <property type="project" value="InterPro"/>
</dbReference>
<dbReference type="InterPro" id="IPR036390">
    <property type="entry name" value="WH_DNA-bd_sf"/>
</dbReference>
<dbReference type="SMART" id="SM00347">
    <property type="entry name" value="HTH_MARR"/>
    <property type="match status" value="1"/>
</dbReference>
<feature type="domain" description="HTH marR-type" evidence="1">
    <location>
        <begin position="7"/>
        <end position="139"/>
    </location>
</feature>
<evidence type="ECO:0000259" key="1">
    <source>
        <dbReference type="PROSITE" id="PS50995"/>
    </source>
</evidence>
<comment type="caution">
    <text evidence="2">The sequence shown here is derived from an EMBL/GenBank/DDBJ whole genome shotgun (WGS) entry which is preliminary data.</text>
</comment>